<keyword evidence="2" id="KW-1133">Transmembrane helix</keyword>
<reference evidence="3" key="1">
    <citation type="journal article" date="2014" name="BMC Genomics">
        <title>A comprehensive analysis of Helicobacter pylori plasticity zones reveals that they are integrating conjugative elements with intermediate integration specificity.</title>
        <authorList>
            <person name="Fischer W."/>
            <person name="Breithaupt U."/>
            <person name="Kern B."/>
            <person name="Smith S.I."/>
            <person name="Spicher C."/>
            <person name="Haas R."/>
        </authorList>
    </citation>
    <scope>NUCLEOTIDE SEQUENCE</scope>
    <source>
        <strain evidence="3">175</strain>
    </source>
</reference>
<keyword evidence="2" id="KW-0812">Transmembrane</keyword>
<evidence type="ECO:0000313" key="3">
    <source>
        <dbReference type="EMBL" id="AIA98829.1"/>
    </source>
</evidence>
<evidence type="ECO:0000256" key="1">
    <source>
        <dbReference type="SAM" id="MobiDB-lite"/>
    </source>
</evidence>
<dbReference type="EMBL" id="KF861858">
    <property type="protein sequence ID" value="AIA98829.1"/>
    <property type="molecule type" value="Genomic_DNA"/>
</dbReference>
<sequence length="91" mass="10926">MKCKNFKEKALTTPSQKKRSKPLKLASVFFRFLAFCVSQITFLKERLNYSYFFLYLSSAFRTIRIKANARYSAVLCFFLYVFIHYLNFLTF</sequence>
<name>A0A060D055_HELPX</name>
<dbReference type="AlphaFoldDB" id="A0A060D055"/>
<feature type="region of interest" description="Disordered" evidence="1">
    <location>
        <begin position="1"/>
        <end position="21"/>
    </location>
</feature>
<feature type="transmembrane region" description="Helical" evidence="2">
    <location>
        <begin position="71"/>
        <end position="88"/>
    </location>
</feature>
<protein>
    <submittedName>
        <fullName evidence="3">Uncharacterized protein</fullName>
    </submittedName>
</protein>
<gene>
    <name evidence="3" type="ORF">175_ICEHptfs4b_39</name>
</gene>
<keyword evidence="2" id="KW-0472">Membrane</keyword>
<feature type="compositionally biased region" description="Basic and acidic residues" evidence="1">
    <location>
        <begin position="1"/>
        <end position="10"/>
    </location>
</feature>
<evidence type="ECO:0000256" key="2">
    <source>
        <dbReference type="SAM" id="Phobius"/>
    </source>
</evidence>
<accession>A0A060D055</accession>
<organism evidence="3">
    <name type="scientific">Helicobacter pylori</name>
    <name type="common">Campylobacter pylori</name>
    <dbReference type="NCBI Taxonomy" id="210"/>
    <lineage>
        <taxon>Bacteria</taxon>
        <taxon>Pseudomonadati</taxon>
        <taxon>Campylobacterota</taxon>
        <taxon>Epsilonproteobacteria</taxon>
        <taxon>Campylobacterales</taxon>
        <taxon>Helicobacteraceae</taxon>
        <taxon>Helicobacter</taxon>
    </lineage>
</organism>
<proteinExistence type="predicted"/>